<proteinExistence type="predicted"/>
<protein>
    <submittedName>
        <fullName evidence="4">ATPase</fullName>
    </submittedName>
</protein>
<evidence type="ECO:0000256" key="1">
    <source>
        <dbReference type="ARBA" id="ARBA00022741"/>
    </source>
</evidence>
<dbReference type="Proteomes" id="UP001320159">
    <property type="component" value="Unassembled WGS sequence"/>
</dbReference>
<accession>A0AAP2W763</accession>
<evidence type="ECO:0000259" key="3">
    <source>
        <dbReference type="PROSITE" id="PS51146"/>
    </source>
</evidence>
<dbReference type="SUPFAM" id="SSF52540">
    <property type="entry name" value="P-loop containing nucleoside triphosphate hydrolases"/>
    <property type="match status" value="1"/>
</dbReference>
<dbReference type="PRINTS" id="PR01874">
    <property type="entry name" value="DNAREPAIRADA"/>
</dbReference>
<dbReference type="InterPro" id="IPR010624">
    <property type="entry name" value="KaiC_dom"/>
</dbReference>
<dbReference type="EMBL" id="PGCK01000013">
    <property type="protein sequence ID" value="MCD1296067.1"/>
    <property type="molecule type" value="Genomic_DNA"/>
</dbReference>
<name>A0AAP2W763_9EURY</name>
<sequence>MKKLKTGILGLDSLLDGGFNEHSATILVGSSGTGKTTMALQFLRKGLETGNEGIYITLEESKEQILAEAKSMGWEDIESYIEQGSLVFLEAAGKDLADFIKEELPQFVEDWEGSNARIVIDPLTPVIWAFEDKYDQRMLISQLFKETKRVGTVLSTIEEHGNAGEMASGMAGGETVIPMYLADTIVRIYFAGLGSMGNRMLNIIKSRQSWHSDLSYPYRFVLGIGIVIDTSEMEPKRIKKLTPEMKLQINERVASLPKRDAEQIKTIVRYMERADLGDMAPERIIDMLIEDYQNSAQGTMEGTVGPM</sequence>
<dbReference type="PROSITE" id="PS51146">
    <property type="entry name" value="KAIC"/>
    <property type="match status" value="1"/>
</dbReference>
<keyword evidence="2" id="KW-0067">ATP-binding</keyword>
<dbReference type="InterPro" id="IPR027417">
    <property type="entry name" value="P-loop_NTPase"/>
</dbReference>
<evidence type="ECO:0000256" key="2">
    <source>
        <dbReference type="ARBA" id="ARBA00022840"/>
    </source>
</evidence>
<dbReference type="RefSeq" id="WP_230742930.1">
    <property type="nucleotide sequence ID" value="NZ_PGCK01000013.1"/>
</dbReference>
<feature type="domain" description="KaiC" evidence="3">
    <location>
        <begin position="2"/>
        <end position="255"/>
    </location>
</feature>
<comment type="caution">
    <text evidence="4">The sequence shown here is derived from an EMBL/GenBank/DDBJ whole genome shotgun (WGS) entry which is preliminary data.</text>
</comment>
<reference evidence="4 5" key="1">
    <citation type="submission" date="2017-11" db="EMBL/GenBank/DDBJ databases">
        <title>Isolation and Characterization of Family Methanocellaceae Species from Potential Methane Hydrate Area Offshore Southwestern Taiwan.</title>
        <authorList>
            <person name="Zhang W.-L."/>
            <person name="Chen W.-C."/>
            <person name="Lai M.-C."/>
            <person name="Chen S.-C."/>
        </authorList>
    </citation>
    <scope>NUCLEOTIDE SEQUENCE [LARGE SCALE GENOMIC DNA]</scope>
    <source>
        <strain evidence="4 5">CWC-04</strain>
    </source>
</reference>
<dbReference type="GO" id="GO:0005524">
    <property type="term" value="F:ATP binding"/>
    <property type="evidence" value="ECO:0007669"/>
    <property type="project" value="UniProtKB-KW"/>
</dbReference>
<keyword evidence="1" id="KW-0547">Nucleotide-binding</keyword>
<dbReference type="Pfam" id="PF06745">
    <property type="entry name" value="ATPase"/>
    <property type="match status" value="1"/>
</dbReference>
<gene>
    <name evidence="4" type="ORF">CUJ83_13770</name>
</gene>
<dbReference type="InterPro" id="IPR014774">
    <property type="entry name" value="KaiC-like_dom"/>
</dbReference>
<keyword evidence="5" id="KW-1185">Reference proteome</keyword>
<dbReference type="Gene3D" id="3.40.50.300">
    <property type="entry name" value="P-loop containing nucleotide triphosphate hydrolases"/>
    <property type="match status" value="1"/>
</dbReference>
<evidence type="ECO:0000313" key="4">
    <source>
        <dbReference type="EMBL" id="MCD1296067.1"/>
    </source>
</evidence>
<dbReference type="AlphaFoldDB" id="A0AAP2W763"/>
<evidence type="ECO:0000313" key="5">
    <source>
        <dbReference type="Proteomes" id="UP001320159"/>
    </source>
</evidence>
<organism evidence="4 5">
    <name type="scientific">Methanooceanicella nereidis</name>
    <dbReference type="NCBI Taxonomy" id="2052831"/>
    <lineage>
        <taxon>Archaea</taxon>
        <taxon>Methanobacteriati</taxon>
        <taxon>Methanobacteriota</taxon>
        <taxon>Stenosarchaea group</taxon>
        <taxon>Methanomicrobia</taxon>
        <taxon>Methanocellales</taxon>
        <taxon>Methanocellaceae</taxon>
        <taxon>Methanooceanicella</taxon>
    </lineage>
</organism>
<dbReference type="PANTHER" id="PTHR43637">
    <property type="entry name" value="UPF0273 PROTEIN TM_0370"/>
    <property type="match status" value="1"/>
</dbReference>